<evidence type="ECO:0000256" key="3">
    <source>
        <dbReference type="SAM" id="Coils"/>
    </source>
</evidence>
<proteinExistence type="inferred from homology"/>
<evidence type="ECO:0000256" key="1">
    <source>
        <dbReference type="ARBA" id="ARBA00023054"/>
    </source>
</evidence>
<evidence type="ECO:0000313" key="6">
    <source>
        <dbReference type="EMBL" id="RMB18110.1"/>
    </source>
</evidence>
<dbReference type="GeneID" id="38472436"/>
<keyword evidence="8" id="KW-1185">Reference proteome</keyword>
<dbReference type="Gene3D" id="3.40.50.300">
    <property type="entry name" value="P-loop containing nucleotide triphosphate hydrolases"/>
    <property type="match status" value="2"/>
</dbReference>
<evidence type="ECO:0000256" key="2">
    <source>
        <dbReference type="ARBA" id="ARBA00049666"/>
    </source>
</evidence>
<evidence type="ECO:0000313" key="7">
    <source>
        <dbReference type="Proteomes" id="UP000277326"/>
    </source>
</evidence>
<dbReference type="RefSeq" id="WP_121920214.1">
    <property type="nucleotide sequence ID" value="NZ_CP034145.1"/>
</dbReference>
<dbReference type="Pfam" id="PF13476">
    <property type="entry name" value="AAA_23"/>
    <property type="match status" value="1"/>
</dbReference>
<dbReference type="Proteomes" id="UP000277326">
    <property type="component" value="Unassembled WGS sequence"/>
</dbReference>
<dbReference type="GO" id="GO:0016887">
    <property type="term" value="F:ATP hydrolysis activity"/>
    <property type="evidence" value="ECO:0007669"/>
    <property type="project" value="InterPro"/>
</dbReference>
<dbReference type="PANTHER" id="PTHR32114">
    <property type="entry name" value="ABC TRANSPORTER ABCH.3"/>
    <property type="match status" value="1"/>
</dbReference>
<comment type="similarity">
    <text evidence="2">Belongs to the Sph1/Sph2 family.</text>
</comment>
<evidence type="ECO:0000313" key="8">
    <source>
        <dbReference type="Proteomes" id="UP000282007"/>
    </source>
</evidence>
<dbReference type="Proteomes" id="UP000282007">
    <property type="component" value="Chromosome"/>
</dbReference>
<dbReference type="InterPro" id="IPR038729">
    <property type="entry name" value="Rad50/SbcC_AAA"/>
</dbReference>
<keyword evidence="1 3" id="KW-0175">Coiled coil</keyword>
<dbReference type="OrthoDB" id="241568at2157"/>
<dbReference type="InterPro" id="IPR027417">
    <property type="entry name" value="P-loop_NTPase"/>
</dbReference>
<feature type="coiled-coil region" evidence="3">
    <location>
        <begin position="130"/>
        <end position="268"/>
    </location>
</feature>
<reference evidence="6 7" key="1">
    <citation type="journal article" date="2015" name="Stand. Genomic Sci.">
        <title>Genomic Encyclopedia of Bacterial and Archaeal Type Strains, Phase III: the genomes of soil and plant-associated and newly described type strains.</title>
        <authorList>
            <person name="Whitman W.B."/>
            <person name="Woyke T."/>
            <person name="Klenk H.P."/>
            <person name="Zhou Y."/>
            <person name="Lilburn T.G."/>
            <person name="Beck B.J."/>
            <person name="De Vos P."/>
            <person name="Vandamme P."/>
            <person name="Eisen J.A."/>
            <person name="Garrity G."/>
            <person name="Hugenholtz P."/>
            <person name="Kyrpides N.C."/>
        </authorList>
    </citation>
    <scope>NUCLEOTIDE SEQUENCE [LARGE SCALE GENOMIC DNA]</scope>
    <source>
        <strain evidence="6 7">CGMCC 1.10124</strain>
    </source>
</reference>
<dbReference type="NCBIfam" id="NF045487">
    <property type="entry name" value="ASRP"/>
    <property type="match status" value="1"/>
</dbReference>
<evidence type="ECO:0000259" key="4">
    <source>
        <dbReference type="Pfam" id="PF13476"/>
    </source>
</evidence>
<feature type="domain" description="Rad50/SbcC-type AAA" evidence="4">
    <location>
        <begin position="4"/>
        <end position="222"/>
    </location>
</feature>
<dbReference type="GO" id="GO:0006302">
    <property type="term" value="P:double-strand break repair"/>
    <property type="evidence" value="ECO:0007669"/>
    <property type="project" value="InterPro"/>
</dbReference>
<reference evidence="5 8" key="2">
    <citation type="submission" date="2018-07" db="EMBL/GenBank/DDBJ databases">
        <title>Genome sequences of Haloplanus aerogenes JCM 16430T.</title>
        <authorList>
            <person name="Kim Y.B."/>
            <person name="Roh S.W."/>
        </authorList>
    </citation>
    <scope>NUCLEOTIDE SEQUENCE [LARGE SCALE GENOMIC DNA]</scope>
    <source>
        <strain evidence="5 8">JCM 16430</strain>
    </source>
</reference>
<dbReference type="KEGG" id="haer:DU502_14080"/>
<evidence type="ECO:0000313" key="5">
    <source>
        <dbReference type="EMBL" id="AZH26426.1"/>
    </source>
</evidence>
<gene>
    <name evidence="6" type="ORF">ATH50_1558</name>
    <name evidence="5" type="ORF">DU502_14080</name>
</gene>
<reference evidence="6" key="3">
    <citation type="submission" date="2018-10" db="EMBL/GenBank/DDBJ databases">
        <authorList>
            <person name="Whitman W."/>
            <person name="Huntemann M."/>
            <person name="Clum A."/>
            <person name="Pillay M."/>
            <person name="Palaniappan K."/>
            <person name="Varghese N."/>
            <person name="Mikhailova N."/>
            <person name="Stamatis D."/>
            <person name="Reddy T."/>
            <person name="Daum C."/>
            <person name="Shapiro N."/>
            <person name="Ivanova N."/>
            <person name="Kyrpides N."/>
            <person name="Woyke T."/>
        </authorList>
    </citation>
    <scope>NUCLEOTIDE SEQUENCE</scope>
    <source>
        <strain evidence="6">CGMCC 1.10124</strain>
    </source>
</reference>
<accession>A0A3M0DC44</accession>
<dbReference type="PANTHER" id="PTHR32114:SF2">
    <property type="entry name" value="ABC TRANSPORTER ABCH.3"/>
    <property type="match status" value="1"/>
</dbReference>
<sequence length="594" mass="67090">MRWQLSIENVAGIRSGDATLEPGVNAVRASNWQGKSSFLASIETVFGTATPLTEGQETGRVRLETDDETYTVELERTDGTVSRSGSPYLTTEYDRVRAAQFAFLGEDNDVRRAVRNGDDLEAVLTRPLDFENIDEQIAALRTEREQIERELERAEEAADRLPQLQQRVTDLEAELDSLREARADLETEAADTDARQELSELRAKRDREEDRIERLETTAERIRETLAEKRSELDALTVPSDTDAEAELETVHDDLRDIERDLELLRAVYEANKRVLDEDRVELLTDVSHEMLSDSVACWLCGEQTSCDDIEAQLAALDQRITELRDRAEARRELVSELEATRDEIRTARRRESDLTDRIADLESRLAETEESLDAARETRADLESRIDDLAADVGTAQDRRTDLESEIKYLEAELADARDELETVESRADKRSMLEDEYDTVSEELTDLRNRKDDVKRQVRESFTAALEDLLDRFDTGFETARLTGTFDLVVARGGREAQIDALSEGERELLGLVAALAGHEAFDVSDRVPVLLLDGLGGLASDNLRVLVEYLRDRAPYLVLTAYPEHDWFEGHELSPAEWDVVSHGADTSAAQ</sequence>
<dbReference type="SUPFAM" id="SSF52540">
    <property type="entry name" value="P-loop containing nucleoside triphosphate hydrolases"/>
    <property type="match status" value="1"/>
</dbReference>
<dbReference type="EMBL" id="CP034145">
    <property type="protein sequence ID" value="AZH26426.1"/>
    <property type="molecule type" value="Genomic_DNA"/>
</dbReference>
<name>A0A3M0DC44_9EURY</name>
<dbReference type="AlphaFoldDB" id="A0A3M0DC44"/>
<feature type="coiled-coil region" evidence="3">
    <location>
        <begin position="307"/>
        <end position="459"/>
    </location>
</feature>
<dbReference type="SUPFAM" id="SSF57997">
    <property type="entry name" value="Tropomyosin"/>
    <property type="match status" value="1"/>
</dbReference>
<organism evidence="6 7">
    <name type="scientific">Haloplanus aerogenes</name>
    <dbReference type="NCBI Taxonomy" id="660522"/>
    <lineage>
        <taxon>Archaea</taxon>
        <taxon>Methanobacteriati</taxon>
        <taxon>Methanobacteriota</taxon>
        <taxon>Stenosarchaea group</taxon>
        <taxon>Halobacteria</taxon>
        <taxon>Halobacteriales</taxon>
        <taxon>Haloferacaceae</taxon>
        <taxon>Haloplanus</taxon>
    </lineage>
</organism>
<protein>
    <submittedName>
        <fullName evidence="6">AAA domain-containing protein</fullName>
    </submittedName>
    <submittedName>
        <fullName evidence="5">ATPase</fullName>
    </submittedName>
</protein>
<dbReference type="EMBL" id="REFS01000003">
    <property type="protein sequence ID" value="RMB18110.1"/>
    <property type="molecule type" value="Genomic_DNA"/>
</dbReference>